<evidence type="ECO:0000256" key="1">
    <source>
        <dbReference type="ARBA" id="ARBA00006484"/>
    </source>
</evidence>
<dbReference type="InterPro" id="IPR002347">
    <property type="entry name" value="SDR_fam"/>
</dbReference>
<dbReference type="SUPFAM" id="SSF51735">
    <property type="entry name" value="NAD(P)-binding Rossmann-fold domains"/>
    <property type="match status" value="1"/>
</dbReference>
<dbReference type="InterPro" id="IPR036291">
    <property type="entry name" value="NAD(P)-bd_dom_sf"/>
</dbReference>
<gene>
    <name evidence="3" type="ORF">NQV15_17205</name>
</gene>
<dbReference type="EMBL" id="CP102173">
    <property type="protein sequence ID" value="UUP13565.1"/>
    <property type="molecule type" value="Genomic_DNA"/>
</dbReference>
<comment type="similarity">
    <text evidence="1">Belongs to the short-chain dehydrogenases/reductases (SDR) family.</text>
</comment>
<sequence length="261" mass="27573">MSDSLGSMPANVRPKALVTGSASGIGRAAALKLAEEGFDVTINYSRSHDRAEQTLRELEKHGGSHQAVKADVSDDAAVQEMVAAAAGDDGRLDVLVNNAGTTSQTPPDDLAGIDLDDWDQVFRVNVRGLVQVTRAAAPALRGSQGSIVNVASIVGLRPGPQPLAYAASKAAVVSLTKTLSRVMAPEVRVNAVAPGWIAGEWMERTLGDNYESLMERRARQTPLKRNVTLEDVAESIYALAVTHRFVTGEIVVVDGGFTATT</sequence>
<name>A0ABY5M5W9_9ACTN</name>
<dbReference type="Proteomes" id="UP001316184">
    <property type="component" value="Chromosome"/>
</dbReference>
<evidence type="ECO:0000256" key="2">
    <source>
        <dbReference type="ARBA" id="ARBA00023002"/>
    </source>
</evidence>
<dbReference type="PRINTS" id="PR00080">
    <property type="entry name" value="SDRFAMILY"/>
</dbReference>
<keyword evidence="4" id="KW-1185">Reference proteome</keyword>
<dbReference type="PANTHER" id="PTHR43639:SF1">
    <property type="entry name" value="SHORT-CHAIN DEHYDROGENASE_REDUCTASE FAMILY PROTEIN"/>
    <property type="match status" value="1"/>
</dbReference>
<protein>
    <submittedName>
        <fullName evidence="3">SDR family oxidoreductase</fullName>
    </submittedName>
</protein>
<dbReference type="PANTHER" id="PTHR43639">
    <property type="entry name" value="OXIDOREDUCTASE, SHORT-CHAIN DEHYDROGENASE/REDUCTASE FAMILY (AFU_ORTHOLOGUE AFUA_5G02870)"/>
    <property type="match status" value="1"/>
</dbReference>
<reference evidence="3 4" key="1">
    <citation type="submission" date="2022-08" db="EMBL/GenBank/DDBJ databases">
        <title>novel species in genus Aeromicrobium.</title>
        <authorList>
            <person name="Ye L."/>
        </authorList>
    </citation>
    <scope>NUCLEOTIDE SEQUENCE [LARGE SCALE GENOMIC DNA]</scope>
    <source>
        <strain evidence="4">zg-Y1379</strain>
    </source>
</reference>
<dbReference type="CDD" id="cd05233">
    <property type="entry name" value="SDR_c"/>
    <property type="match status" value="1"/>
</dbReference>
<keyword evidence="2" id="KW-0560">Oxidoreductase</keyword>
<accession>A0ABY5M5W9</accession>
<proteinExistence type="inferred from homology"/>
<dbReference type="PRINTS" id="PR00081">
    <property type="entry name" value="GDHRDH"/>
</dbReference>
<evidence type="ECO:0000313" key="3">
    <source>
        <dbReference type="EMBL" id="UUP13565.1"/>
    </source>
</evidence>
<dbReference type="Gene3D" id="3.40.50.720">
    <property type="entry name" value="NAD(P)-binding Rossmann-like Domain"/>
    <property type="match status" value="1"/>
</dbReference>
<dbReference type="RefSeq" id="WP_232403688.1">
    <property type="nucleotide sequence ID" value="NZ_CP102173.1"/>
</dbReference>
<organism evidence="3 4">
    <name type="scientific">Aeromicrobium wangtongii</name>
    <dbReference type="NCBI Taxonomy" id="2969247"/>
    <lineage>
        <taxon>Bacteria</taxon>
        <taxon>Bacillati</taxon>
        <taxon>Actinomycetota</taxon>
        <taxon>Actinomycetes</taxon>
        <taxon>Propionibacteriales</taxon>
        <taxon>Nocardioidaceae</taxon>
        <taxon>Aeromicrobium</taxon>
    </lineage>
</organism>
<evidence type="ECO:0000313" key="4">
    <source>
        <dbReference type="Proteomes" id="UP001316184"/>
    </source>
</evidence>
<dbReference type="Pfam" id="PF13561">
    <property type="entry name" value="adh_short_C2"/>
    <property type="match status" value="1"/>
</dbReference>